<feature type="region of interest" description="Disordered" evidence="1">
    <location>
        <begin position="1"/>
        <end position="78"/>
    </location>
</feature>
<reference evidence="2 3" key="1">
    <citation type="submission" date="2017-04" db="EMBL/GenBank/DDBJ databases">
        <title>Genome Sequence of the Model Brown-Rot Fungus Postia placenta SB12.</title>
        <authorList>
            <consortium name="DOE Joint Genome Institute"/>
            <person name="Gaskell J."/>
            <person name="Kersten P."/>
            <person name="Larrondo L.F."/>
            <person name="Canessa P."/>
            <person name="Martinez D."/>
            <person name="Hibbett D."/>
            <person name="Schmoll M."/>
            <person name="Kubicek C.P."/>
            <person name="Martinez A.T."/>
            <person name="Yadav J."/>
            <person name="Master E."/>
            <person name="Magnuson J.K."/>
            <person name="James T."/>
            <person name="Yaver D."/>
            <person name="Berka R."/>
            <person name="Labutti K."/>
            <person name="Lipzen A."/>
            <person name="Aerts A."/>
            <person name="Barry K."/>
            <person name="Henrissat B."/>
            <person name="Blanchette R."/>
            <person name="Grigoriev I."/>
            <person name="Cullen D."/>
        </authorList>
    </citation>
    <scope>NUCLEOTIDE SEQUENCE [LARGE SCALE GENOMIC DNA]</scope>
    <source>
        <strain evidence="2 3">MAD-698-R-SB12</strain>
    </source>
</reference>
<dbReference type="EMBL" id="KZ110599">
    <property type="protein sequence ID" value="OSX61333.1"/>
    <property type="molecule type" value="Genomic_DNA"/>
</dbReference>
<sequence length="241" mass="26117">MFNIRAAEHLPRKSTPALSDDTGSSSSRESSPPATSVSGLSRAPSISFDYDFKHEPTGDGTYIRTAKPDADSSPSEDITLKRRRIYTSSTARVSGTPSLEYVSRPLKQKLCADTSTDDACAKRAWTSSTSSDATKAKDSASFGQRHILVRKWTKITVAEPDAAPAVTSNINLRAPLETMARPPKRKRCADTTTDEVRVKRRLLSDGPSDASKLKEHVGSSVPIVLVYYLLRLGSATTSGRV</sequence>
<feature type="compositionally biased region" description="Basic and acidic residues" evidence="1">
    <location>
        <begin position="1"/>
        <end position="11"/>
    </location>
</feature>
<dbReference type="RefSeq" id="XP_024338127.1">
    <property type="nucleotide sequence ID" value="XM_024485973.1"/>
</dbReference>
<evidence type="ECO:0000313" key="2">
    <source>
        <dbReference type="EMBL" id="OSX61333.1"/>
    </source>
</evidence>
<dbReference type="AlphaFoldDB" id="A0A1X6MYR6"/>
<proteinExistence type="predicted"/>
<evidence type="ECO:0000256" key="1">
    <source>
        <dbReference type="SAM" id="MobiDB-lite"/>
    </source>
</evidence>
<evidence type="ECO:0000313" key="3">
    <source>
        <dbReference type="Proteomes" id="UP000194127"/>
    </source>
</evidence>
<keyword evidence="3" id="KW-1185">Reference proteome</keyword>
<name>A0A1X6MYR6_9APHY</name>
<protein>
    <submittedName>
        <fullName evidence="2">Uncharacterized protein</fullName>
    </submittedName>
</protein>
<organism evidence="2 3">
    <name type="scientific">Postia placenta MAD-698-R-SB12</name>
    <dbReference type="NCBI Taxonomy" id="670580"/>
    <lineage>
        <taxon>Eukaryota</taxon>
        <taxon>Fungi</taxon>
        <taxon>Dikarya</taxon>
        <taxon>Basidiomycota</taxon>
        <taxon>Agaricomycotina</taxon>
        <taxon>Agaricomycetes</taxon>
        <taxon>Polyporales</taxon>
        <taxon>Adustoporiaceae</taxon>
        <taxon>Rhodonia</taxon>
    </lineage>
</organism>
<gene>
    <name evidence="2" type="ORF">POSPLADRAFT_1146725</name>
</gene>
<dbReference type="Proteomes" id="UP000194127">
    <property type="component" value="Unassembled WGS sequence"/>
</dbReference>
<dbReference type="GeneID" id="36330922"/>
<feature type="compositionally biased region" description="Low complexity" evidence="1">
    <location>
        <begin position="19"/>
        <end position="38"/>
    </location>
</feature>
<accession>A0A1X6MYR6</accession>